<sequence>MNVPALLLLLAFLLATVGINVIKVQCLGCRMAHVEVRMFPGEEVSLCGNDCCSSCKKLQKSACKQERAEHDFYKLPGDWAVSTVVFLCFDILDRKDEVYFVPPITSLASFSFDTDLSFIGDFRPPELLCIFRC</sequence>
<name>A0A0C3R1Y4_9PORP</name>
<reference evidence="1 2" key="1">
    <citation type="submission" date="2014-07" db="EMBL/GenBank/DDBJ databases">
        <title>Porphyromonadaceae bacterium OUH 308042 = ATCC BAA-2681 = DSM 28342 draft genome.</title>
        <authorList>
            <person name="Sydenham T.V."/>
            <person name="Hasman H."/>
            <person name="Justensen U.S."/>
        </authorList>
    </citation>
    <scope>NUCLEOTIDE SEQUENCE [LARGE SCALE GENOMIC DNA]</scope>
    <source>
        <strain evidence="1 2">OUH 308042</strain>
    </source>
</reference>
<protein>
    <submittedName>
        <fullName evidence="1">Uncharacterized protein</fullName>
    </submittedName>
</protein>
<accession>A0A0C3R1Y4</accession>
<proteinExistence type="predicted"/>
<evidence type="ECO:0000313" key="1">
    <source>
        <dbReference type="EMBL" id="KIO42815.1"/>
    </source>
</evidence>
<keyword evidence="2" id="KW-1185">Reference proteome</keyword>
<dbReference type="EMBL" id="JPIU01000049">
    <property type="protein sequence ID" value="KIO42815.1"/>
    <property type="molecule type" value="Genomic_DNA"/>
</dbReference>
<comment type="caution">
    <text evidence="1">The sequence shown here is derived from an EMBL/GenBank/DDBJ whole genome shotgun (WGS) entry which is preliminary data.</text>
</comment>
<dbReference type="Proteomes" id="UP000031980">
    <property type="component" value="Unassembled WGS sequence"/>
</dbReference>
<organism evidence="1 2">
    <name type="scientific">Sanguibacteroides justesenii</name>
    <dbReference type="NCBI Taxonomy" id="1547597"/>
    <lineage>
        <taxon>Bacteria</taxon>
        <taxon>Pseudomonadati</taxon>
        <taxon>Bacteroidota</taxon>
        <taxon>Bacteroidia</taxon>
        <taxon>Bacteroidales</taxon>
        <taxon>Porphyromonadaceae</taxon>
        <taxon>Sanguibacteroides</taxon>
    </lineage>
</organism>
<gene>
    <name evidence="1" type="ORF">BA92_13165</name>
</gene>
<dbReference type="AlphaFoldDB" id="A0A0C3R1Y4"/>
<evidence type="ECO:0000313" key="2">
    <source>
        <dbReference type="Proteomes" id="UP000031980"/>
    </source>
</evidence>